<evidence type="ECO:0000256" key="1">
    <source>
        <dbReference type="SAM" id="Phobius"/>
    </source>
</evidence>
<dbReference type="RefSeq" id="XP_047607502.1">
    <property type="nucleotide sequence ID" value="XM_047751595.1"/>
</dbReference>
<keyword evidence="3" id="KW-1185">Reference proteome</keyword>
<evidence type="ECO:0000313" key="2">
    <source>
        <dbReference type="EMBL" id="KFL62991.1"/>
    </source>
</evidence>
<protein>
    <submittedName>
        <fullName evidence="2">Uncharacterized protein</fullName>
    </submittedName>
</protein>
<keyword evidence="1" id="KW-0472">Membrane</keyword>
<dbReference type="EMBL" id="GG700660">
    <property type="protein sequence ID" value="KFL62991.1"/>
    <property type="molecule type" value="Genomic_DNA"/>
</dbReference>
<gene>
    <name evidence="2" type="ORF">TERG_12666</name>
</gene>
<reference evidence="3" key="1">
    <citation type="journal article" date="2012" name="MBio">
        <title>Comparative genome analysis of Trichophyton rubrum and related dermatophytes reveals candidate genes involved in infection.</title>
        <authorList>
            <person name="Martinez D.A."/>
            <person name="Oliver B.G."/>
            <person name="Graeser Y."/>
            <person name="Goldberg J.M."/>
            <person name="Li W."/>
            <person name="Martinez-Rossi N.M."/>
            <person name="Monod M."/>
            <person name="Shelest E."/>
            <person name="Barton R.C."/>
            <person name="Birch E."/>
            <person name="Brakhage A.A."/>
            <person name="Chen Z."/>
            <person name="Gurr S.J."/>
            <person name="Heiman D."/>
            <person name="Heitman J."/>
            <person name="Kosti I."/>
            <person name="Rossi A."/>
            <person name="Saif S."/>
            <person name="Samalova M."/>
            <person name="Saunders C.W."/>
            <person name="Shea T."/>
            <person name="Summerbell R.C."/>
            <person name="Xu J."/>
            <person name="Young S."/>
            <person name="Zeng Q."/>
            <person name="Birren B.W."/>
            <person name="Cuomo C.A."/>
            <person name="White T.C."/>
        </authorList>
    </citation>
    <scope>NUCLEOTIDE SEQUENCE [LARGE SCALE GENOMIC DNA]</scope>
    <source>
        <strain evidence="3">ATCC MYA-4607 / CBS 118892</strain>
    </source>
</reference>
<dbReference type="InParanoid" id="A0A080WJM9"/>
<proteinExistence type="predicted"/>
<feature type="transmembrane region" description="Helical" evidence="1">
    <location>
        <begin position="30"/>
        <end position="53"/>
    </location>
</feature>
<dbReference type="VEuPathDB" id="FungiDB:TERG_12666"/>
<keyword evidence="1" id="KW-1133">Transmembrane helix</keyword>
<name>A0A080WJM9_TRIRC</name>
<dbReference type="AlphaFoldDB" id="A0A080WJM9"/>
<feature type="transmembrane region" description="Helical" evidence="1">
    <location>
        <begin position="59"/>
        <end position="78"/>
    </location>
</feature>
<evidence type="ECO:0000313" key="3">
    <source>
        <dbReference type="Proteomes" id="UP000008864"/>
    </source>
</evidence>
<dbReference type="Proteomes" id="UP000008864">
    <property type="component" value="Unassembled WGS sequence"/>
</dbReference>
<organism evidence="2 3">
    <name type="scientific">Trichophyton rubrum (strain ATCC MYA-4607 / CBS 118892)</name>
    <name type="common">Athlete's foot fungus</name>
    <dbReference type="NCBI Taxonomy" id="559305"/>
    <lineage>
        <taxon>Eukaryota</taxon>
        <taxon>Fungi</taxon>
        <taxon>Dikarya</taxon>
        <taxon>Ascomycota</taxon>
        <taxon>Pezizomycotina</taxon>
        <taxon>Eurotiomycetes</taxon>
        <taxon>Eurotiomycetidae</taxon>
        <taxon>Onygenales</taxon>
        <taxon>Arthrodermataceae</taxon>
        <taxon>Trichophyton</taxon>
    </lineage>
</organism>
<sequence length="180" mass="20441">MLILRMRRKKSRRADICALIRAHGRRGVRVLLVLQRVAVGVADVYVVVVDLSLNRNLNLNFTCAFAFAFALTFANSSLDIAGTSHYNRFADARDTVSPRRQVGRQRTDGRVNGPLSVAFCRLHDRVRLQHCQVPLVDRPAVLWPRNLVWLVQLDLGPGFLYFAFPIRCPWGQRLDDACAE</sequence>
<accession>A0A080WJM9</accession>
<dbReference type="GeneID" id="71777803"/>
<keyword evidence="1" id="KW-0812">Transmembrane</keyword>
<dbReference type="HOGENOM" id="CLU_1497269_0_0_1"/>